<protein>
    <submittedName>
        <fullName evidence="3">Extracellular solute-binding protein</fullName>
    </submittedName>
</protein>
<gene>
    <name evidence="3" type="ORF">NA2_08556</name>
</gene>
<evidence type="ECO:0000313" key="4">
    <source>
        <dbReference type="Proteomes" id="UP000006786"/>
    </source>
</evidence>
<feature type="chain" id="PRO_5005686839" evidence="2">
    <location>
        <begin position="31"/>
        <end position="452"/>
    </location>
</feature>
<evidence type="ECO:0000256" key="2">
    <source>
        <dbReference type="SAM" id="SignalP"/>
    </source>
</evidence>
<dbReference type="PANTHER" id="PTHR30006">
    <property type="entry name" value="THIAMINE-BINDING PERIPLASMIC PROTEIN-RELATED"/>
    <property type="match status" value="1"/>
</dbReference>
<dbReference type="Proteomes" id="UP000006786">
    <property type="component" value="Unassembled WGS sequence"/>
</dbReference>
<dbReference type="OrthoDB" id="9766989at2"/>
<evidence type="ECO:0000313" key="3">
    <source>
        <dbReference type="EMBL" id="EKF19167.1"/>
    </source>
</evidence>
<dbReference type="Pfam" id="PF13343">
    <property type="entry name" value="SBP_bac_6"/>
    <property type="match status" value="1"/>
</dbReference>
<dbReference type="eggNOG" id="COG1840">
    <property type="taxonomic scope" value="Bacteria"/>
</dbReference>
<organism evidence="3 4">
    <name type="scientific">Nitratireductor pacificus pht-3B</name>
    <dbReference type="NCBI Taxonomy" id="391937"/>
    <lineage>
        <taxon>Bacteria</taxon>
        <taxon>Pseudomonadati</taxon>
        <taxon>Pseudomonadota</taxon>
        <taxon>Alphaproteobacteria</taxon>
        <taxon>Hyphomicrobiales</taxon>
        <taxon>Phyllobacteriaceae</taxon>
        <taxon>Nitratireductor</taxon>
    </lineage>
</organism>
<keyword evidence="4" id="KW-1185">Reference proteome</keyword>
<comment type="caution">
    <text evidence="3">The sequence shown here is derived from an EMBL/GenBank/DDBJ whole genome shotgun (WGS) entry which is preliminary data.</text>
</comment>
<dbReference type="RefSeq" id="WP_008596225.1">
    <property type="nucleotide sequence ID" value="NZ_AMRM01000008.1"/>
</dbReference>
<feature type="signal peptide" evidence="2">
    <location>
        <begin position="1"/>
        <end position="30"/>
    </location>
</feature>
<dbReference type="EMBL" id="AMRM01000008">
    <property type="protein sequence ID" value="EKF19167.1"/>
    <property type="molecule type" value="Genomic_DNA"/>
</dbReference>
<dbReference type="AlphaFoldDB" id="K2MPF9"/>
<sequence>MPTQSRNHFRKLGLGIAAVALLAASQVARAADDRLVVVTSFPSDLTDVFKTAFMKEHPSITVEVVNKGTSSGVKYLIETKDNNQSDIFWASAPDAFEVLKGQGLLASYSKEVDGIPTDLNGYPINDPEGKYLGFALSGYGMMWNTRYMEAFNVPVPKEWDDLEKAEYHGHVGLSSPSRSGTTHLTIETILQGEGWEEGWNTVKAISGNAKTITERSFGVPDGVNSGSFGIGIVIDFFGFSSKASGFPVEFAYPSVTALVPANIGVVTNAPNEGPAQKFIDFLVSEKGQALLFDPKIMRLPVNQNAYKGAPEGLPNPFDGTIKTEVQFDSEASERRYNVVNSLFDVMITYRLEDLRQATAAIQAAEKALAEAGGDNAEVKGMIEEARALVNKLPVDAEQAMDADFNAIFTVERKEADTKVEGRQAEIEQQWDTMVVENYQKARELAEQAKAKL</sequence>
<name>K2MPF9_9HYPH</name>
<keyword evidence="1 2" id="KW-0732">Signal</keyword>
<dbReference type="STRING" id="391937.NA2_08556"/>
<accession>K2MPF9</accession>
<dbReference type="SUPFAM" id="SSF53850">
    <property type="entry name" value="Periplasmic binding protein-like II"/>
    <property type="match status" value="1"/>
</dbReference>
<dbReference type="Gene3D" id="3.40.190.10">
    <property type="entry name" value="Periplasmic binding protein-like II"/>
    <property type="match status" value="2"/>
</dbReference>
<evidence type="ECO:0000256" key="1">
    <source>
        <dbReference type="ARBA" id="ARBA00022729"/>
    </source>
</evidence>
<reference evidence="3 4" key="1">
    <citation type="journal article" date="2012" name="J. Bacteriol.">
        <title>Genome Sequence of Nitratireductor pacificus Type Strain pht-3B.</title>
        <authorList>
            <person name="Lai Q."/>
            <person name="Li G."/>
            <person name="Shao Z."/>
        </authorList>
    </citation>
    <scope>NUCLEOTIDE SEQUENCE [LARGE SCALE GENOMIC DNA]</scope>
    <source>
        <strain evidence="4">pht-3B</strain>
    </source>
</reference>
<dbReference type="PANTHER" id="PTHR30006:SF24">
    <property type="entry name" value="SLL0237 PROTEIN"/>
    <property type="match status" value="1"/>
</dbReference>
<proteinExistence type="predicted"/>
<dbReference type="PATRIC" id="fig|391937.3.peg.1757"/>